<dbReference type="PANTHER" id="PTHR30055:SF240">
    <property type="entry name" value="HTH-TYPE TRANSCRIPTIONAL REGULATOR ACRR"/>
    <property type="match status" value="1"/>
</dbReference>
<dbReference type="Gene3D" id="1.10.357.10">
    <property type="entry name" value="Tetracycline Repressor, domain 2"/>
    <property type="match status" value="1"/>
</dbReference>
<evidence type="ECO:0000256" key="3">
    <source>
        <dbReference type="ARBA" id="ARBA00023125"/>
    </source>
</evidence>
<evidence type="ECO:0000313" key="8">
    <source>
        <dbReference type="Proteomes" id="UP001321520"/>
    </source>
</evidence>
<name>A0ABY9E756_9GAMM</name>
<dbReference type="InterPro" id="IPR013572">
    <property type="entry name" value="Tscrpt_reg_MAATS_C"/>
</dbReference>
<keyword evidence="2" id="KW-0805">Transcription regulation</keyword>
<sequence length="220" mass="24779">MTKQSNELALKIRERILDAALSVFHESGISSASLSAVAELAGVTPSALCNHFRDNVELLNALTERVRVPGEQLCETAGDQVKEDPLGVLRTRWVWLFHEIACNEQWQWVLEILFQRAEVADESSESVRRLKQGRTEAFKNMGQLVHMAVTTGQLPVDLDVSLAAEMLHGGLFGVLEEWLLSSREEDLGELGERYIDSLLDMIRFSPAMRQNRQQHVCSLH</sequence>
<dbReference type="SUPFAM" id="SSF48498">
    <property type="entry name" value="Tetracyclin repressor-like, C-terminal domain"/>
    <property type="match status" value="1"/>
</dbReference>
<keyword evidence="4" id="KW-0804">Transcription</keyword>
<evidence type="ECO:0000256" key="2">
    <source>
        <dbReference type="ARBA" id="ARBA00023015"/>
    </source>
</evidence>
<evidence type="ECO:0000259" key="6">
    <source>
        <dbReference type="PROSITE" id="PS50977"/>
    </source>
</evidence>
<dbReference type="InterPro" id="IPR036271">
    <property type="entry name" value="Tet_transcr_reg_TetR-rel_C_sf"/>
</dbReference>
<dbReference type="InterPro" id="IPR001647">
    <property type="entry name" value="HTH_TetR"/>
</dbReference>
<keyword evidence="1" id="KW-0678">Repressor</keyword>
<dbReference type="PRINTS" id="PR00455">
    <property type="entry name" value="HTHTETR"/>
</dbReference>
<dbReference type="SUPFAM" id="SSF46689">
    <property type="entry name" value="Homeodomain-like"/>
    <property type="match status" value="1"/>
</dbReference>
<dbReference type="Proteomes" id="UP001321520">
    <property type="component" value="Chromosome"/>
</dbReference>
<keyword evidence="8" id="KW-1185">Reference proteome</keyword>
<dbReference type="Pfam" id="PF08361">
    <property type="entry name" value="TetR_C_2"/>
    <property type="match status" value="1"/>
</dbReference>
<gene>
    <name evidence="7" type="ORF">M8T91_09465</name>
</gene>
<evidence type="ECO:0000313" key="7">
    <source>
        <dbReference type="EMBL" id="WKD48176.1"/>
    </source>
</evidence>
<dbReference type="EMBL" id="CP098023">
    <property type="protein sequence ID" value="WKD48176.1"/>
    <property type="molecule type" value="Genomic_DNA"/>
</dbReference>
<feature type="DNA-binding region" description="H-T-H motif" evidence="5">
    <location>
        <begin position="33"/>
        <end position="52"/>
    </location>
</feature>
<evidence type="ECO:0000256" key="5">
    <source>
        <dbReference type="PROSITE-ProRule" id="PRU00335"/>
    </source>
</evidence>
<dbReference type="InterPro" id="IPR050109">
    <property type="entry name" value="HTH-type_TetR-like_transc_reg"/>
</dbReference>
<feature type="domain" description="HTH tetR-type" evidence="6">
    <location>
        <begin position="10"/>
        <end position="70"/>
    </location>
</feature>
<dbReference type="InterPro" id="IPR009057">
    <property type="entry name" value="Homeodomain-like_sf"/>
</dbReference>
<dbReference type="Pfam" id="PF00440">
    <property type="entry name" value="TetR_N"/>
    <property type="match status" value="1"/>
</dbReference>
<accession>A0ABY9E756</accession>
<organism evidence="7 8">
    <name type="scientific">Microbulbifer spongiae</name>
    <dbReference type="NCBI Taxonomy" id="2944933"/>
    <lineage>
        <taxon>Bacteria</taxon>
        <taxon>Pseudomonadati</taxon>
        <taxon>Pseudomonadota</taxon>
        <taxon>Gammaproteobacteria</taxon>
        <taxon>Cellvibrionales</taxon>
        <taxon>Microbulbiferaceae</taxon>
        <taxon>Microbulbifer</taxon>
    </lineage>
</organism>
<proteinExistence type="predicted"/>
<dbReference type="RefSeq" id="WP_301413820.1">
    <property type="nucleotide sequence ID" value="NZ_CP098023.1"/>
</dbReference>
<keyword evidence="3 5" id="KW-0238">DNA-binding</keyword>
<evidence type="ECO:0000256" key="4">
    <source>
        <dbReference type="ARBA" id="ARBA00023163"/>
    </source>
</evidence>
<reference evidence="7 8" key="1">
    <citation type="submission" date="2022-05" db="EMBL/GenBank/DDBJ databases">
        <title>Microbulbifer sp. nov., isolated from sponge.</title>
        <authorList>
            <person name="Gao L."/>
        </authorList>
    </citation>
    <scope>NUCLEOTIDE SEQUENCE [LARGE SCALE GENOMIC DNA]</scope>
    <source>
        <strain evidence="7 8">MI-G</strain>
    </source>
</reference>
<evidence type="ECO:0000256" key="1">
    <source>
        <dbReference type="ARBA" id="ARBA00022491"/>
    </source>
</evidence>
<dbReference type="PANTHER" id="PTHR30055">
    <property type="entry name" value="HTH-TYPE TRANSCRIPTIONAL REGULATOR RUTR"/>
    <property type="match status" value="1"/>
</dbReference>
<dbReference type="PROSITE" id="PS50977">
    <property type="entry name" value="HTH_TETR_2"/>
    <property type="match status" value="1"/>
</dbReference>
<protein>
    <submittedName>
        <fullName evidence="7">TetR family transcriptional regulator</fullName>
    </submittedName>
</protein>